<dbReference type="AlphaFoldDB" id="A0A9W4UBU3"/>
<sequence length="208" mass="22545">MAPKKAQSYSRTTLNDLIALASSRGLDTHGTKIEVTARLVKQDQEQEQENMRSRVNTNAASVSAAMYAPPTSSKSSHQEPCASTQRARTQRARKARKARKAPANNANQDSQSSSSSSSSTVTQNTQSDPTADQAYINHVKAVEDPPTTKTIKPANLTTAHFPLYPAFPITIDISQNRLVTITPTLTTTLSIPAKHNELGRDGLESMRA</sequence>
<dbReference type="EMBL" id="CAOQHR010000003">
    <property type="protein sequence ID" value="CAI6332474.1"/>
    <property type="molecule type" value="Genomic_DNA"/>
</dbReference>
<feature type="region of interest" description="Disordered" evidence="1">
    <location>
        <begin position="39"/>
        <end position="131"/>
    </location>
</feature>
<name>A0A9W4UBU3_9PLEO</name>
<protein>
    <recommendedName>
        <fullName evidence="4">SAP domain-containing protein</fullName>
    </recommendedName>
</protein>
<evidence type="ECO:0000256" key="1">
    <source>
        <dbReference type="SAM" id="MobiDB-lite"/>
    </source>
</evidence>
<feature type="compositionally biased region" description="Basic residues" evidence="1">
    <location>
        <begin position="88"/>
        <end position="100"/>
    </location>
</feature>
<dbReference type="Proteomes" id="UP001152607">
    <property type="component" value="Unassembled WGS sequence"/>
</dbReference>
<evidence type="ECO:0008006" key="4">
    <source>
        <dbReference type="Google" id="ProtNLM"/>
    </source>
</evidence>
<evidence type="ECO:0000313" key="2">
    <source>
        <dbReference type="EMBL" id="CAI6332474.1"/>
    </source>
</evidence>
<feature type="compositionally biased region" description="Basic and acidic residues" evidence="1">
    <location>
        <begin position="40"/>
        <end position="52"/>
    </location>
</feature>
<feature type="compositionally biased region" description="Low complexity" evidence="1">
    <location>
        <begin position="101"/>
        <end position="127"/>
    </location>
</feature>
<organism evidence="2 3">
    <name type="scientific">Periconia digitata</name>
    <dbReference type="NCBI Taxonomy" id="1303443"/>
    <lineage>
        <taxon>Eukaryota</taxon>
        <taxon>Fungi</taxon>
        <taxon>Dikarya</taxon>
        <taxon>Ascomycota</taxon>
        <taxon>Pezizomycotina</taxon>
        <taxon>Dothideomycetes</taxon>
        <taxon>Pleosporomycetidae</taxon>
        <taxon>Pleosporales</taxon>
        <taxon>Massarineae</taxon>
        <taxon>Periconiaceae</taxon>
        <taxon>Periconia</taxon>
    </lineage>
</organism>
<proteinExistence type="predicted"/>
<dbReference type="OrthoDB" id="10659871at2759"/>
<dbReference type="Gene3D" id="1.10.720.30">
    <property type="entry name" value="SAP domain"/>
    <property type="match status" value="1"/>
</dbReference>
<accession>A0A9W4UBU3</accession>
<comment type="caution">
    <text evidence="2">The sequence shown here is derived from an EMBL/GenBank/DDBJ whole genome shotgun (WGS) entry which is preliminary data.</text>
</comment>
<evidence type="ECO:0000313" key="3">
    <source>
        <dbReference type="Proteomes" id="UP001152607"/>
    </source>
</evidence>
<reference evidence="2" key="1">
    <citation type="submission" date="2023-01" db="EMBL/GenBank/DDBJ databases">
        <authorList>
            <person name="Van Ghelder C."/>
            <person name="Rancurel C."/>
        </authorList>
    </citation>
    <scope>NUCLEOTIDE SEQUENCE</scope>
    <source>
        <strain evidence="2">CNCM I-4278</strain>
    </source>
</reference>
<keyword evidence="3" id="KW-1185">Reference proteome</keyword>
<gene>
    <name evidence="2" type="ORF">PDIGIT_LOCUS5499</name>
</gene>
<dbReference type="InterPro" id="IPR036361">
    <property type="entry name" value="SAP_dom_sf"/>
</dbReference>